<evidence type="ECO:0000313" key="4">
    <source>
        <dbReference type="EMBL" id="AFT64083.1"/>
    </source>
</evidence>
<feature type="domain" description="Peptidase S9 prolyl oligopeptidase catalytic" evidence="3">
    <location>
        <begin position="449"/>
        <end position="661"/>
    </location>
</feature>
<keyword evidence="1" id="KW-0378">Hydrolase</keyword>
<dbReference type="AlphaFoldDB" id="M4HXB0"/>
<organism evidence="4">
    <name type="scientific">gamma proteobacterium D250</name>
    <dbReference type="NCBI Taxonomy" id="649546"/>
    <lineage>
        <taxon>Bacteria</taxon>
        <taxon>Pseudomonadati</taxon>
        <taxon>Pseudomonadota</taxon>
        <taxon>Gammaproteobacteria</taxon>
    </lineage>
</organism>
<proteinExistence type="predicted"/>
<dbReference type="SUPFAM" id="SSF53474">
    <property type="entry name" value="alpha/beta-Hydrolases"/>
    <property type="match status" value="1"/>
</dbReference>
<evidence type="ECO:0000256" key="2">
    <source>
        <dbReference type="SAM" id="SignalP"/>
    </source>
</evidence>
<dbReference type="Pfam" id="PF00326">
    <property type="entry name" value="Peptidase_S9"/>
    <property type="match status" value="1"/>
</dbReference>
<name>M4HXB0_9GAMM</name>
<dbReference type="Gene3D" id="3.40.50.1820">
    <property type="entry name" value="alpha/beta hydrolase"/>
    <property type="match status" value="1"/>
</dbReference>
<feature type="signal peptide" evidence="2">
    <location>
        <begin position="1"/>
        <end position="27"/>
    </location>
</feature>
<sequence>MKLPTHRFSIKKAICCLSLAIAVSGCSVNTPQEEGVSKVNEQELIPIESLFNESAIRGVKLSTDGQWLAWLQQHNGAANIYVMPSDGTLKDAFPLTAFADGVDGFYWDIHQLAMLVSKDTNGNEQHQIYRLDLENEAGKLNLLDTKKLTSKEEVNYEVVGQASEKVDALTLYANHDDPKVLNYYQLDTKTGELTLLLSNTYGFREALIDSDGIPVAGVASNPDTSVEMFIRKDNTWQRVLKSEPGEILNLSSYNPELGSLYFESSVGEADTSGLNRLDLDTGKITRIHTDPNQRSDLYKTLFNKDGELQLVSYYYGYREDYPVEKDFQEHWQHIADHFSSRVEVDVVSMNEQAGVWLLSIGSDVDPGAYYTYHLEDQSLVRLLDKDAELAAQDLSERRSITYTARDGITIQAYLTLPKNKGEQLPLVVIPHGGPWGRDYWKLGGSFFNPVAQLLANRGYAVLQPNFRASIGFGETFIAKGDRQWGAGAMQHDLTDGVEYLIEQGIADKDKVAIFGASYGGYAALSGLTFTPDVYAAAISFVGPSSLITMTESFPEYYRPYIPFVFNAVGDPLIEADREDMESRSPLNYTDRIQAPLLLVQGANDPRVTQVESDQIARAMYQKGLDVEYILAKDEGHGFSKNINRMAFLIKMEAFFAEHLGGEIGPEASEKFVKHLEGLEVDISTLSEK</sequence>
<dbReference type="InterPro" id="IPR011042">
    <property type="entry name" value="6-blade_b-propeller_TolB-like"/>
</dbReference>
<keyword evidence="2" id="KW-0732">Signal</keyword>
<dbReference type="PANTHER" id="PTHR42776">
    <property type="entry name" value="SERINE PEPTIDASE S9 FAMILY MEMBER"/>
    <property type="match status" value="1"/>
</dbReference>
<evidence type="ECO:0000259" key="3">
    <source>
        <dbReference type="Pfam" id="PF00326"/>
    </source>
</evidence>
<accession>M4HXB0</accession>
<dbReference type="InterPro" id="IPR029058">
    <property type="entry name" value="AB_hydrolase_fold"/>
</dbReference>
<dbReference type="EMBL" id="JX523954">
    <property type="protein sequence ID" value="AFT64083.1"/>
    <property type="molecule type" value="Genomic_DNA"/>
</dbReference>
<dbReference type="PROSITE" id="PS51257">
    <property type="entry name" value="PROKAR_LIPOPROTEIN"/>
    <property type="match status" value="1"/>
</dbReference>
<evidence type="ECO:0000256" key="1">
    <source>
        <dbReference type="ARBA" id="ARBA00022801"/>
    </source>
</evidence>
<dbReference type="GO" id="GO:0006508">
    <property type="term" value="P:proteolysis"/>
    <property type="evidence" value="ECO:0007669"/>
    <property type="project" value="InterPro"/>
</dbReference>
<dbReference type="PANTHER" id="PTHR42776:SF27">
    <property type="entry name" value="DIPEPTIDYL PEPTIDASE FAMILY MEMBER 6"/>
    <property type="match status" value="1"/>
</dbReference>
<dbReference type="SUPFAM" id="SSF82171">
    <property type="entry name" value="DPP6 N-terminal domain-like"/>
    <property type="match status" value="1"/>
</dbReference>
<dbReference type="EMBL" id="JX523957">
    <property type="protein sequence ID" value="AFT64164.1"/>
    <property type="molecule type" value="Genomic_DNA"/>
</dbReference>
<protein>
    <submittedName>
        <fullName evidence="4">Peptidase S9 prolyl oligopeptidase</fullName>
    </submittedName>
</protein>
<dbReference type="GO" id="GO:0004252">
    <property type="term" value="F:serine-type endopeptidase activity"/>
    <property type="evidence" value="ECO:0007669"/>
    <property type="project" value="TreeGrafter"/>
</dbReference>
<feature type="chain" id="PRO_5007689136" evidence="2">
    <location>
        <begin position="28"/>
        <end position="688"/>
    </location>
</feature>
<dbReference type="Gene3D" id="2.120.10.30">
    <property type="entry name" value="TolB, C-terminal domain"/>
    <property type="match status" value="1"/>
</dbReference>
<reference evidence="4" key="1">
    <citation type="journal article" date="2013" name="Mar. Drugs">
        <title>Assessing the effectiveness of functional genetic screens for the identification of bioactive metabolites.</title>
        <authorList>
            <person name="Penesyan A."/>
            <person name="Ballestriero F."/>
            <person name="Daim M."/>
            <person name="Kjelleberg S."/>
            <person name="Thomas T."/>
            <person name="Egan S."/>
        </authorList>
    </citation>
    <scope>NUCLEOTIDE SEQUENCE</scope>
    <source>
        <strain evidence="4">D250</strain>
    </source>
</reference>
<dbReference type="InterPro" id="IPR001375">
    <property type="entry name" value="Peptidase_S9_cat"/>
</dbReference>